<sequence length="72" mass="8741">MLEQIQNDQIYHHDVLDEFLVLNLQVHYVSVLHHQRIKMHYSNYHMLVQLVMHSPAYQSQLQNQQSPFEQIN</sequence>
<comment type="caution">
    <text evidence="1">The sequence shown here is derived from an EMBL/GenBank/DDBJ whole genome shotgun (WGS) entry which is preliminary data.</text>
</comment>
<evidence type="ECO:0000313" key="2">
    <source>
        <dbReference type="Proteomes" id="UP000182985"/>
    </source>
</evidence>
<organism evidence="1 2">
    <name type="scientific">Brucella cytisi</name>
    <dbReference type="NCBI Taxonomy" id="407152"/>
    <lineage>
        <taxon>Bacteria</taxon>
        <taxon>Pseudomonadati</taxon>
        <taxon>Pseudomonadota</taxon>
        <taxon>Alphaproteobacteria</taxon>
        <taxon>Hyphomicrobiales</taxon>
        <taxon>Brucellaceae</taxon>
        <taxon>Brucella/Ochrobactrum group</taxon>
        <taxon>Brucella</taxon>
    </lineage>
</organism>
<protein>
    <submittedName>
        <fullName evidence="1">Uncharacterized protein</fullName>
    </submittedName>
</protein>
<dbReference type="Proteomes" id="UP000182985">
    <property type="component" value="Unassembled WGS sequence"/>
</dbReference>
<reference evidence="1 2" key="1">
    <citation type="submission" date="2016-10" db="EMBL/GenBank/DDBJ databases">
        <title>The Draft Genome Sequence of the Potato Rhizosphere Bacteria Ochrobactrum sp. IPA7.2.</title>
        <authorList>
            <person name="Gogoleva N.E."/>
            <person name="Khlopko Y.A."/>
            <person name="Burygin G.L."/>
            <person name="Plotnikov A.O."/>
        </authorList>
    </citation>
    <scope>NUCLEOTIDE SEQUENCE [LARGE SCALE GENOMIC DNA]</scope>
    <source>
        <strain evidence="1 2">IPA7.2</strain>
    </source>
</reference>
<dbReference type="AlphaFoldDB" id="A0A1J6HVP4"/>
<proteinExistence type="predicted"/>
<keyword evidence="2" id="KW-1185">Reference proteome</keyword>
<accession>A0A1J6HVP4</accession>
<gene>
    <name evidence="1" type="ORF">BLA27_25460</name>
</gene>
<evidence type="ECO:0000313" key="1">
    <source>
        <dbReference type="EMBL" id="OIS90682.1"/>
    </source>
</evidence>
<name>A0A1J6HVP4_9HYPH</name>
<dbReference type="EMBL" id="MOEC01000043">
    <property type="protein sequence ID" value="OIS90682.1"/>
    <property type="molecule type" value="Genomic_DNA"/>
</dbReference>